<comment type="caution">
    <text evidence="2">The sequence shown here is derived from an EMBL/GenBank/DDBJ whole genome shotgun (WGS) entry which is preliminary data.</text>
</comment>
<protein>
    <submittedName>
        <fullName evidence="2">Uncharacterized protein</fullName>
    </submittedName>
</protein>
<evidence type="ECO:0000313" key="3">
    <source>
        <dbReference type="Proteomes" id="UP001501624"/>
    </source>
</evidence>
<evidence type="ECO:0000256" key="1">
    <source>
        <dbReference type="SAM" id="MobiDB-lite"/>
    </source>
</evidence>
<feature type="compositionally biased region" description="Basic and acidic residues" evidence="1">
    <location>
        <begin position="36"/>
        <end position="52"/>
    </location>
</feature>
<evidence type="ECO:0000313" key="2">
    <source>
        <dbReference type="EMBL" id="GAA3814446.1"/>
    </source>
</evidence>
<sequence>MHEGVRRARGGLGQRVGSPAGQRDAVAGAQQRLRHVPSDARTGTRHDGDPTHAHLPLDAGPNPRPVGTFR</sequence>
<keyword evidence="3" id="KW-1185">Reference proteome</keyword>
<proteinExistence type="predicted"/>
<accession>A0ABP7IBQ5</accession>
<gene>
    <name evidence="2" type="ORF">GCM10022380_35600</name>
</gene>
<reference evidence="3" key="1">
    <citation type="journal article" date="2019" name="Int. J. Syst. Evol. Microbiol.">
        <title>The Global Catalogue of Microorganisms (GCM) 10K type strain sequencing project: providing services to taxonomists for standard genome sequencing and annotation.</title>
        <authorList>
            <consortium name="The Broad Institute Genomics Platform"/>
            <consortium name="The Broad Institute Genome Sequencing Center for Infectious Disease"/>
            <person name="Wu L."/>
            <person name="Ma J."/>
        </authorList>
    </citation>
    <scope>NUCLEOTIDE SEQUENCE [LARGE SCALE GENOMIC DNA]</scope>
    <source>
        <strain evidence="3">JCM 17017</strain>
    </source>
</reference>
<organism evidence="2 3">
    <name type="scientific">Amycolatopsis tucumanensis</name>
    <dbReference type="NCBI Taxonomy" id="401106"/>
    <lineage>
        <taxon>Bacteria</taxon>
        <taxon>Bacillati</taxon>
        <taxon>Actinomycetota</taxon>
        <taxon>Actinomycetes</taxon>
        <taxon>Pseudonocardiales</taxon>
        <taxon>Pseudonocardiaceae</taxon>
        <taxon>Amycolatopsis</taxon>
    </lineage>
</organism>
<dbReference type="Proteomes" id="UP001501624">
    <property type="component" value="Unassembled WGS sequence"/>
</dbReference>
<feature type="region of interest" description="Disordered" evidence="1">
    <location>
        <begin position="1"/>
        <end position="70"/>
    </location>
</feature>
<dbReference type="EMBL" id="BAABCM010000004">
    <property type="protein sequence ID" value="GAA3814446.1"/>
    <property type="molecule type" value="Genomic_DNA"/>
</dbReference>
<name>A0ABP7IBQ5_9PSEU</name>